<accession>A0ABN8CTS3</accession>
<gene>
    <name evidence="1" type="ORF">PBS001_LOCUS2915</name>
</gene>
<evidence type="ECO:0000313" key="2">
    <source>
        <dbReference type="Proteomes" id="UP001158986"/>
    </source>
</evidence>
<keyword evidence="2" id="KW-1185">Reference proteome</keyword>
<evidence type="ECO:0000313" key="1">
    <source>
        <dbReference type="EMBL" id="CAH0516235.1"/>
    </source>
</evidence>
<sequence>MFAASLPQAQQEGLQKLLSILGPKGVEYLITQGEEEVNKRIRVFEEYNSALVEHVKAQMSSSAPLFMATMAQEVVRRPKPIHMEVEKFDGKEGDNPMLWFRHFESAM</sequence>
<dbReference type="EMBL" id="CAKLCB010000158">
    <property type="protein sequence ID" value="CAH0516235.1"/>
    <property type="molecule type" value="Genomic_DNA"/>
</dbReference>
<reference evidence="1 2" key="1">
    <citation type="submission" date="2021-11" db="EMBL/GenBank/DDBJ databases">
        <authorList>
            <person name="Islam A."/>
            <person name="Islam S."/>
            <person name="Flora M.S."/>
            <person name="Rahman M."/>
            <person name="Ziaur R.M."/>
            <person name="Epstein J.H."/>
            <person name="Hassan M."/>
            <person name="Klassen M."/>
            <person name="Woodard K."/>
            <person name="Webb A."/>
            <person name="Webby R.J."/>
            <person name="El Zowalaty M.E."/>
        </authorList>
    </citation>
    <scope>NUCLEOTIDE SEQUENCE [LARGE SCALE GENOMIC DNA]</scope>
    <source>
        <strain evidence="1">Pbs1</strain>
    </source>
</reference>
<comment type="caution">
    <text evidence="1">The sequence shown here is derived from an EMBL/GenBank/DDBJ whole genome shotgun (WGS) entry which is preliminary data.</text>
</comment>
<protein>
    <submittedName>
        <fullName evidence="1">Uncharacterized protein</fullName>
    </submittedName>
</protein>
<dbReference type="Proteomes" id="UP001158986">
    <property type="component" value="Unassembled WGS sequence"/>
</dbReference>
<organism evidence="1 2">
    <name type="scientific">Peronospora belbahrii</name>
    <dbReference type="NCBI Taxonomy" id="622444"/>
    <lineage>
        <taxon>Eukaryota</taxon>
        <taxon>Sar</taxon>
        <taxon>Stramenopiles</taxon>
        <taxon>Oomycota</taxon>
        <taxon>Peronosporomycetes</taxon>
        <taxon>Peronosporales</taxon>
        <taxon>Peronosporaceae</taxon>
        <taxon>Peronospora</taxon>
    </lineage>
</organism>
<name>A0ABN8CTS3_9STRA</name>
<proteinExistence type="predicted"/>